<evidence type="ECO:0000313" key="1">
    <source>
        <dbReference type="EMBL" id="KAJ0014805.1"/>
    </source>
</evidence>
<gene>
    <name evidence="1" type="ORF">Pint_21217</name>
</gene>
<sequence length="132" mass="14232">MQLRVLVAQDAQQQAPPQQQPEPELEPEAELEPIRNTDLGSLPLTSGSVEVVASQAEKALTSYLRATFEGRPPLGLESAPTISQTDPQIANILGTLNTALQTLVQRLDAVPTMIPRNPAPGQRNVVQTVFES</sequence>
<dbReference type="EMBL" id="CM047748">
    <property type="protein sequence ID" value="KAJ0014805.1"/>
    <property type="molecule type" value="Genomic_DNA"/>
</dbReference>
<protein>
    <submittedName>
        <fullName evidence="1">Uncharacterized protein</fullName>
    </submittedName>
</protein>
<organism evidence="1 2">
    <name type="scientific">Pistacia integerrima</name>
    <dbReference type="NCBI Taxonomy" id="434235"/>
    <lineage>
        <taxon>Eukaryota</taxon>
        <taxon>Viridiplantae</taxon>
        <taxon>Streptophyta</taxon>
        <taxon>Embryophyta</taxon>
        <taxon>Tracheophyta</taxon>
        <taxon>Spermatophyta</taxon>
        <taxon>Magnoliopsida</taxon>
        <taxon>eudicotyledons</taxon>
        <taxon>Gunneridae</taxon>
        <taxon>Pentapetalae</taxon>
        <taxon>rosids</taxon>
        <taxon>malvids</taxon>
        <taxon>Sapindales</taxon>
        <taxon>Anacardiaceae</taxon>
        <taxon>Pistacia</taxon>
    </lineage>
</organism>
<dbReference type="Proteomes" id="UP001163603">
    <property type="component" value="Chromosome 13"/>
</dbReference>
<keyword evidence="2" id="KW-1185">Reference proteome</keyword>
<proteinExistence type="predicted"/>
<reference evidence="2" key="1">
    <citation type="journal article" date="2023" name="G3 (Bethesda)">
        <title>Genome assembly and association tests identify interacting loci associated with vigor, precocity, and sex in interspecific pistachio rootstocks.</title>
        <authorList>
            <person name="Palmer W."/>
            <person name="Jacygrad E."/>
            <person name="Sagayaradj S."/>
            <person name="Cavanaugh K."/>
            <person name="Han R."/>
            <person name="Bertier L."/>
            <person name="Beede B."/>
            <person name="Kafkas S."/>
            <person name="Golino D."/>
            <person name="Preece J."/>
            <person name="Michelmore R."/>
        </authorList>
    </citation>
    <scope>NUCLEOTIDE SEQUENCE [LARGE SCALE GENOMIC DNA]</scope>
</reference>
<evidence type="ECO:0000313" key="2">
    <source>
        <dbReference type="Proteomes" id="UP001163603"/>
    </source>
</evidence>
<accession>A0ACC0XCQ4</accession>
<comment type="caution">
    <text evidence="1">The sequence shown here is derived from an EMBL/GenBank/DDBJ whole genome shotgun (WGS) entry which is preliminary data.</text>
</comment>
<name>A0ACC0XCQ4_9ROSI</name>